<dbReference type="EMBL" id="JAMJEV010000007">
    <property type="protein sequence ID" value="MDO0823154.1"/>
    <property type="molecule type" value="Genomic_DNA"/>
</dbReference>
<keyword evidence="3" id="KW-1185">Reference proteome</keyword>
<gene>
    <name evidence="2" type="ORF">M8H41_09845</name>
</gene>
<keyword evidence="1" id="KW-0472">Membrane</keyword>
<keyword evidence="1" id="KW-0812">Transmembrane</keyword>
<evidence type="ECO:0000313" key="2">
    <source>
        <dbReference type="EMBL" id="MDO0823154.1"/>
    </source>
</evidence>
<reference evidence="2" key="1">
    <citation type="submission" date="2022-05" db="EMBL/GenBank/DDBJ databases">
        <title>Expanded diversity of anoxic marine methylotrophy in a Black Sea sulfate reducing microorganism.</title>
        <authorList>
            <person name="Fischer P.Q."/>
            <person name="Stams A.J.M."/>
            <person name="Villanueva L."/>
            <person name="Sousa D.Z."/>
        </authorList>
    </citation>
    <scope>NUCLEOTIDE SEQUENCE</scope>
    <source>
        <strain evidence="2">P130</strain>
    </source>
</reference>
<evidence type="ECO:0000256" key="1">
    <source>
        <dbReference type="SAM" id="Phobius"/>
    </source>
</evidence>
<evidence type="ECO:0008006" key="4">
    <source>
        <dbReference type="Google" id="ProtNLM"/>
    </source>
</evidence>
<keyword evidence="1" id="KW-1133">Transmembrane helix</keyword>
<feature type="transmembrane region" description="Helical" evidence="1">
    <location>
        <begin position="26"/>
        <end position="45"/>
    </location>
</feature>
<comment type="caution">
    <text evidence="2">The sequence shown here is derived from an EMBL/GenBank/DDBJ whole genome shotgun (WGS) entry which is preliminary data.</text>
</comment>
<protein>
    <recommendedName>
        <fullName evidence="4">Inner membrane protein</fullName>
    </recommendedName>
</protein>
<evidence type="ECO:0000313" key="3">
    <source>
        <dbReference type="Proteomes" id="UP001176021"/>
    </source>
</evidence>
<sequence length="70" mass="8290">MIRNILNLVMTLGLLVVMDYRFTDNAIHEILGLFIILPFVTRRFIRNTKRIPGLHAIDERTICQQDHRRS</sequence>
<organism evidence="2 3">
    <name type="scientific">Desulfosporosinus nitroreducens</name>
    <dbReference type="NCBI Taxonomy" id="2018668"/>
    <lineage>
        <taxon>Bacteria</taxon>
        <taxon>Bacillati</taxon>
        <taxon>Bacillota</taxon>
        <taxon>Clostridia</taxon>
        <taxon>Eubacteriales</taxon>
        <taxon>Desulfitobacteriaceae</taxon>
        <taxon>Desulfosporosinus</taxon>
    </lineage>
</organism>
<dbReference type="Proteomes" id="UP001176021">
    <property type="component" value="Unassembled WGS sequence"/>
</dbReference>
<dbReference type="RefSeq" id="WP_252472001.1">
    <property type="nucleotide sequence ID" value="NZ_JAMHFY010000025.1"/>
</dbReference>
<name>A0ABT8QRE7_9FIRM</name>
<accession>A0ABT8QRE7</accession>
<proteinExistence type="predicted"/>